<evidence type="ECO:0000256" key="5">
    <source>
        <dbReference type="SAM" id="MobiDB-lite"/>
    </source>
</evidence>
<organism evidence="8 9">
    <name type="scientific">Limnoraphis robusta CCNP1315</name>
    <dbReference type="NCBI Taxonomy" id="3110306"/>
    <lineage>
        <taxon>Bacteria</taxon>
        <taxon>Bacillati</taxon>
        <taxon>Cyanobacteriota</taxon>
        <taxon>Cyanophyceae</taxon>
        <taxon>Oscillatoriophycideae</taxon>
        <taxon>Oscillatoriales</taxon>
        <taxon>Sirenicapillariaceae</taxon>
        <taxon>Limnoraphis</taxon>
    </lineage>
</organism>
<dbReference type="NCBIfam" id="NF040570">
    <property type="entry name" value="guided_TnpB"/>
    <property type="match status" value="1"/>
</dbReference>
<dbReference type="InterPro" id="IPR010095">
    <property type="entry name" value="Cas12f1-like_TNB"/>
</dbReference>
<dbReference type="EMBL" id="JAYGHT010000012">
    <property type="protein sequence ID" value="MEA5518598.1"/>
    <property type="molecule type" value="Genomic_DNA"/>
</dbReference>
<dbReference type="Pfam" id="PF07282">
    <property type="entry name" value="Cas12f1-like_TNB"/>
    <property type="match status" value="1"/>
</dbReference>
<feature type="region of interest" description="Disordered" evidence="5">
    <location>
        <begin position="215"/>
        <end position="234"/>
    </location>
</feature>
<reference evidence="8 9" key="1">
    <citation type="submission" date="2023-12" db="EMBL/GenBank/DDBJ databases">
        <title>Baltic Sea Cyanobacteria.</title>
        <authorList>
            <person name="Delbaje E."/>
            <person name="Fewer D.P."/>
            <person name="Shishido T.K."/>
        </authorList>
    </citation>
    <scope>NUCLEOTIDE SEQUENCE [LARGE SCALE GENOMIC DNA]</scope>
    <source>
        <strain evidence="8 9">CCNP 1315</strain>
    </source>
</reference>
<sequence length="387" mass="45158">MVTRRITYRLYPNRRQETQLHWARRMHCCLYNAAVTNRKTQYQRFNHSVDYFEQQNSLPEFKKVWTEYKKLGSQTLQATLKRVNFAFKRFFKGLGKYPKFKSSRHYSGWDYPNKQSWRVTTNNGVNGYLNLRDLNITVQMRGKARTWGIPKTCTIFWRNGKWYASITVECCPKRSTGKGAIGLDFGSKVAIATSNGDLIESPKFLEQSQDKITQLSKKLRRKRRPEKRKVKASRRWKKCQARISKVKRKVANQRQDWTHKVAAQIVSGNSLVVTEKLNIKGMTRKAKKGSKRKRQKTGLNRNLLDVAIGMLRESIKYKVVEAGGIFLEAPTQQLKPTQRCNNCWELTPKTLNDRVHICSHCGHTEDRDINAAQVCLTWGLRVWNEPL</sequence>
<evidence type="ECO:0000256" key="1">
    <source>
        <dbReference type="ARBA" id="ARBA00008761"/>
    </source>
</evidence>
<accession>A0ABU5TVM5</accession>
<dbReference type="RefSeq" id="WP_323275511.1">
    <property type="nucleotide sequence ID" value="NZ_JAYGHT010000012.1"/>
</dbReference>
<evidence type="ECO:0000259" key="6">
    <source>
        <dbReference type="Pfam" id="PF01385"/>
    </source>
</evidence>
<keyword evidence="2" id="KW-0815">Transposition</keyword>
<proteinExistence type="inferred from homology"/>
<evidence type="ECO:0000313" key="9">
    <source>
        <dbReference type="Proteomes" id="UP001301728"/>
    </source>
</evidence>
<name>A0ABU5TVM5_9CYAN</name>
<dbReference type="InterPro" id="IPR001959">
    <property type="entry name" value="Transposase"/>
</dbReference>
<gene>
    <name evidence="8" type="ORF">VB854_06505</name>
</gene>
<evidence type="ECO:0000256" key="3">
    <source>
        <dbReference type="ARBA" id="ARBA00023125"/>
    </source>
</evidence>
<feature type="compositionally biased region" description="Basic residues" evidence="5">
    <location>
        <begin position="217"/>
        <end position="234"/>
    </location>
</feature>
<evidence type="ECO:0000313" key="8">
    <source>
        <dbReference type="EMBL" id="MEA5518598.1"/>
    </source>
</evidence>
<comment type="caution">
    <text evidence="8">The sequence shown here is derived from an EMBL/GenBank/DDBJ whole genome shotgun (WGS) entry which is preliminary data.</text>
</comment>
<protein>
    <submittedName>
        <fullName evidence="8">Transposase</fullName>
    </submittedName>
</protein>
<evidence type="ECO:0000256" key="4">
    <source>
        <dbReference type="ARBA" id="ARBA00023172"/>
    </source>
</evidence>
<dbReference type="Proteomes" id="UP001301728">
    <property type="component" value="Unassembled WGS sequence"/>
</dbReference>
<feature type="domain" description="Probable transposase IS891/IS1136/IS1341" evidence="6">
    <location>
        <begin position="170"/>
        <end position="284"/>
    </location>
</feature>
<dbReference type="Pfam" id="PF01385">
    <property type="entry name" value="OrfB_IS605"/>
    <property type="match status" value="1"/>
</dbReference>
<comment type="similarity">
    <text evidence="1">In the C-terminal section; belongs to the transposase 35 family.</text>
</comment>
<keyword evidence="9" id="KW-1185">Reference proteome</keyword>
<feature type="domain" description="Cas12f1-like TNB" evidence="7">
    <location>
        <begin position="309"/>
        <end position="373"/>
    </location>
</feature>
<keyword evidence="4" id="KW-0233">DNA recombination</keyword>
<keyword evidence="3" id="KW-0238">DNA-binding</keyword>
<evidence type="ECO:0000256" key="2">
    <source>
        <dbReference type="ARBA" id="ARBA00022578"/>
    </source>
</evidence>
<evidence type="ECO:0000259" key="7">
    <source>
        <dbReference type="Pfam" id="PF07282"/>
    </source>
</evidence>